<evidence type="ECO:0000256" key="7">
    <source>
        <dbReference type="PROSITE-ProRule" id="PRU00169"/>
    </source>
</evidence>
<dbReference type="RefSeq" id="WP_169602629.1">
    <property type="nucleotide sequence ID" value="NZ_CP046565.1"/>
</dbReference>
<keyword evidence="12" id="KW-1185">Reference proteome</keyword>
<dbReference type="InterPro" id="IPR001789">
    <property type="entry name" value="Sig_transdc_resp-reg_receiver"/>
</dbReference>
<feature type="active site" evidence="6">
    <location>
        <position position="191"/>
    </location>
</feature>
<dbReference type="Pfam" id="PF01339">
    <property type="entry name" value="CheB_methylest"/>
    <property type="match status" value="1"/>
</dbReference>
<dbReference type="SMART" id="SM00448">
    <property type="entry name" value="REC"/>
    <property type="match status" value="1"/>
</dbReference>
<feature type="region of interest" description="Disordered" evidence="8">
    <location>
        <begin position="132"/>
        <end position="154"/>
    </location>
</feature>
<dbReference type="AlphaFoldDB" id="A0A858Q675"/>
<evidence type="ECO:0000259" key="10">
    <source>
        <dbReference type="PROSITE" id="PS50122"/>
    </source>
</evidence>
<evidence type="ECO:0000256" key="5">
    <source>
        <dbReference type="ARBA" id="ARBA00048267"/>
    </source>
</evidence>
<dbReference type="Pfam" id="PF00072">
    <property type="entry name" value="Response_reg"/>
    <property type="match status" value="1"/>
</dbReference>
<feature type="active site" evidence="6">
    <location>
        <position position="284"/>
    </location>
</feature>
<feature type="domain" description="CheB-type methylesterase" evidence="10">
    <location>
        <begin position="148"/>
        <end position="342"/>
    </location>
</feature>
<dbReference type="PANTHER" id="PTHR42872">
    <property type="entry name" value="PROTEIN-GLUTAMATE METHYLESTERASE/PROTEIN-GLUTAMINE GLUTAMINASE"/>
    <property type="match status" value="1"/>
</dbReference>
<gene>
    <name evidence="11" type="primary">cheB</name>
    <name evidence="11" type="ORF">GNH96_04735</name>
</gene>
<feature type="domain" description="Response regulatory" evidence="9">
    <location>
        <begin position="2"/>
        <end position="119"/>
    </location>
</feature>
<dbReference type="CDD" id="cd17541">
    <property type="entry name" value="REC_CheB-like"/>
    <property type="match status" value="1"/>
</dbReference>
<dbReference type="GO" id="GO:0005737">
    <property type="term" value="C:cytoplasm"/>
    <property type="evidence" value="ECO:0007669"/>
    <property type="project" value="InterPro"/>
</dbReference>
<dbReference type="PROSITE" id="PS50122">
    <property type="entry name" value="CHEB"/>
    <property type="match status" value="1"/>
</dbReference>
<reference evidence="12" key="1">
    <citation type="submission" date="2019-12" db="EMBL/GenBank/DDBJ databases">
        <authorList>
            <person name="Awala S.I."/>
            <person name="Rhee S.K."/>
        </authorList>
    </citation>
    <scope>NUCLEOTIDE SEQUENCE [LARGE SCALE GENOMIC DNA]</scope>
    <source>
        <strain evidence="12">IM1</strain>
    </source>
</reference>
<dbReference type="GO" id="GO:0000156">
    <property type="term" value="F:phosphorelay response regulator activity"/>
    <property type="evidence" value="ECO:0007669"/>
    <property type="project" value="InterPro"/>
</dbReference>
<dbReference type="InterPro" id="IPR000673">
    <property type="entry name" value="Sig_transdc_resp-reg_Me-estase"/>
</dbReference>
<dbReference type="NCBIfam" id="NF009206">
    <property type="entry name" value="PRK12555.1"/>
    <property type="match status" value="1"/>
</dbReference>
<dbReference type="EMBL" id="CP046565">
    <property type="protein sequence ID" value="QJD29339.1"/>
    <property type="molecule type" value="Genomic_DNA"/>
</dbReference>
<dbReference type="GO" id="GO:0032259">
    <property type="term" value="P:methylation"/>
    <property type="evidence" value="ECO:0007669"/>
    <property type="project" value="UniProtKB-KW"/>
</dbReference>
<evidence type="ECO:0000313" key="11">
    <source>
        <dbReference type="EMBL" id="QJD29339.1"/>
    </source>
</evidence>
<feature type="active site" evidence="6">
    <location>
        <position position="164"/>
    </location>
</feature>
<keyword evidence="2 6" id="KW-0145">Chemotaxis</keyword>
<evidence type="ECO:0000256" key="1">
    <source>
        <dbReference type="ARBA" id="ARBA00022490"/>
    </source>
</evidence>
<comment type="catalytic activity">
    <reaction evidence="5">
        <text>[protein]-L-glutamate 5-O-methyl ester + H2O = L-glutamyl-[protein] + methanol + H(+)</text>
        <dbReference type="Rhea" id="RHEA:23236"/>
        <dbReference type="Rhea" id="RHEA-COMP:10208"/>
        <dbReference type="Rhea" id="RHEA-COMP:10311"/>
        <dbReference type="ChEBI" id="CHEBI:15377"/>
        <dbReference type="ChEBI" id="CHEBI:15378"/>
        <dbReference type="ChEBI" id="CHEBI:17790"/>
        <dbReference type="ChEBI" id="CHEBI:29973"/>
        <dbReference type="ChEBI" id="CHEBI:82795"/>
        <dbReference type="EC" id="3.1.1.61"/>
    </reaction>
</comment>
<dbReference type="Gene3D" id="3.40.50.180">
    <property type="entry name" value="Methylesterase CheB, C-terminal domain"/>
    <property type="match status" value="1"/>
</dbReference>
<evidence type="ECO:0000256" key="6">
    <source>
        <dbReference type="PROSITE-ProRule" id="PRU00050"/>
    </source>
</evidence>
<evidence type="ECO:0000256" key="2">
    <source>
        <dbReference type="ARBA" id="ARBA00022500"/>
    </source>
</evidence>
<dbReference type="GO" id="GO:0008984">
    <property type="term" value="F:protein-glutamate methylesterase activity"/>
    <property type="evidence" value="ECO:0007669"/>
    <property type="project" value="UniProtKB-EC"/>
</dbReference>
<dbReference type="Gene3D" id="3.40.50.2300">
    <property type="match status" value="1"/>
</dbReference>
<dbReference type="KEGG" id="metu:GNH96_04735"/>
<organism evidence="11 12">
    <name type="scientific">Methylococcus geothermalis</name>
    <dbReference type="NCBI Taxonomy" id="2681310"/>
    <lineage>
        <taxon>Bacteria</taxon>
        <taxon>Pseudomonadati</taxon>
        <taxon>Pseudomonadota</taxon>
        <taxon>Gammaproteobacteria</taxon>
        <taxon>Methylococcales</taxon>
        <taxon>Methylococcaceae</taxon>
        <taxon>Methylococcus</taxon>
    </lineage>
</organism>
<keyword evidence="11" id="KW-0808">Transferase</keyword>
<evidence type="ECO:0000256" key="4">
    <source>
        <dbReference type="ARBA" id="ARBA00039140"/>
    </source>
</evidence>
<dbReference type="PIRSF" id="PIRSF000876">
    <property type="entry name" value="RR_chemtxs_CheB"/>
    <property type="match status" value="1"/>
</dbReference>
<keyword evidence="1" id="KW-0963">Cytoplasm</keyword>
<dbReference type="CDD" id="cd16432">
    <property type="entry name" value="CheB_Rec"/>
    <property type="match status" value="1"/>
</dbReference>
<dbReference type="PROSITE" id="PS50110">
    <property type="entry name" value="RESPONSE_REGULATORY"/>
    <property type="match status" value="1"/>
</dbReference>
<proteinExistence type="predicted"/>
<evidence type="ECO:0000256" key="8">
    <source>
        <dbReference type="SAM" id="MobiDB-lite"/>
    </source>
</evidence>
<evidence type="ECO:0000259" key="9">
    <source>
        <dbReference type="PROSITE" id="PS50110"/>
    </source>
</evidence>
<comment type="caution">
    <text evidence="7">Lacks conserved residue(s) required for the propagation of feature annotation.</text>
</comment>
<sequence>MRIAIVNGDLQAIETLRCVVEPVTGLEVCWTALDGKEAVARCAADRPDLILMAMHLPEMDGVEATRRIMGSTPCPVLVVTATIAGSFSRVYDAIAAGALDAVETPRRLEDGQAIAGADELLRKIGTVGALMAPPAQGVTPGKRAPRQPRPSDGGEVPVVAIGSSTGGPQALGVVLSGLPADFPAAVLVVQHLDARFASNLAQGLSRQTPLEVRLLERPERIRPATVFLPAREAHMVLDGRRRLRYVEARDQAHHCPSVDRLFESLAALPGLAGCGVLLTGMGRDGAAGLLAMRRAGLMTIAQDESTSVIWGMPGAAVRQEAAAAVLPLDRIAPAVVRHIRSLTEPGRMSLGAFDE</sequence>
<keyword evidence="11" id="KW-0489">Methyltransferase</keyword>
<dbReference type="InterPro" id="IPR011006">
    <property type="entry name" value="CheY-like_superfamily"/>
</dbReference>
<dbReference type="InterPro" id="IPR035909">
    <property type="entry name" value="CheB_C"/>
</dbReference>
<dbReference type="GO" id="GO:0008168">
    <property type="term" value="F:methyltransferase activity"/>
    <property type="evidence" value="ECO:0007669"/>
    <property type="project" value="UniProtKB-KW"/>
</dbReference>
<evidence type="ECO:0000313" key="12">
    <source>
        <dbReference type="Proteomes" id="UP000503004"/>
    </source>
</evidence>
<evidence type="ECO:0000256" key="3">
    <source>
        <dbReference type="ARBA" id="ARBA00022801"/>
    </source>
</evidence>
<dbReference type="EC" id="3.1.1.61" evidence="4"/>
<keyword evidence="3 6" id="KW-0378">Hydrolase</keyword>
<dbReference type="InterPro" id="IPR008248">
    <property type="entry name" value="CheB-like"/>
</dbReference>
<accession>A0A858Q675</accession>
<dbReference type="SUPFAM" id="SSF52738">
    <property type="entry name" value="Methylesterase CheB, C-terminal domain"/>
    <property type="match status" value="1"/>
</dbReference>
<dbReference type="PANTHER" id="PTHR42872:SF6">
    <property type="entry name" value="PROTEIN-GLUTAMATE METHYLESTERASE_PROTEIN-GLUTAMINE GLUTAMINASE"/>
    <property type="match status" value="1"/>
</dbReference>
<dbReference type="SUPFAM" id="SSF52172">
    <property type="entry name" value="CheY-like"/>
    <property type="match status" value="1"/>
</dbReference>
<dbReference type="Proteomes" id="UP000503004">
    <property type="component" value="Chromosome"/>
</dbReference>
<protein>
    <recommendedName>
        <fullName evidence="4">protein-glutamate methylesterase</fullName>
        <ecNumber evidence="4">3.1.1.61</ecNumber>
    </recommendedName>
</protein>
<name>A0A858Q675_9GAMM</name>
<dbReference type="GO" id="GO:0006935">
    <property type="term" value="P:chemotaxis"/>
    <property type="evidence" value="ECO:0007669"/>
    <property type="project" value="UniProtKB-UniRule"/>
</dbReference>